<dbReference type="InterPro" id="IPR011990">
    <property type="entry name" value="TPR-like_helical_dom_sf"/>
</dbReference>
<dbReference type="SUPFAM" id="SSF48452">
    <property type="entry name" value="TPR-like"/>
    <property type="match status" value="2"/>
</dbReference>
<dbReference type="PANTHER" id="PTHR44216:SF3">
    <property type="entry name" value="PROTEIN O-MANNOSYL-TRANSFERASE TMTC2"/>
    <property type="match status" value="1"/>
</dbReference>
<dbReference type="PROSITE" id="PS50005">
    <property type="entry name" value="TPR"/>
    <property type="match status" value="2"/>
</dbReference>
<feature type="repeat" description="TPR" evidence="1">
    <location>
        <begin position="156"/>
        <end position="189"/>
    </location>
</feature>
<dbReference type="InterPro" id="IPR019734">
    <property type="entry name" value="TPR_rpt"/>
</dbReference>
<dbReference type="EMBL" id="LXQD01000039">
    <property type="protein sequence ID" value="RCJ40861.1"/>
    <property type="molecule type" value="Genomic_DNA"/>
</dbReference>
<protein>
    <recommendedName>
        <fullName evidence="4">Tetratricopeptide repeat protein</fullName>
    </recommendedName>
</protein>
<dbReference type="InterPro" id="IPR052384">
    <property type="entry name" value="TMTC_O-mannosyltransferase"/>
</dbReference>
<dbReference type="Gene3D" id="1.25.40.10">
    <property type="entry name" value="Tetratricopeptide repeat domain"/>
    <property type="match status" value="2"/>
</dbReference>
<keyword evidence="1" id="KW-0802">TPR repeat</keyword>
<evidence type="ECO:0000256" key="1">
    <source>
        <dbReference type="PROSITE-ProRule" id="PRU00339"/>
    </source>
</evidence>
<keyword evidence="3" id="KW-1185">Reference proteome</keyword>
<comment type="caution">
    <text evidence="2">The sequence shown here is derived from an EMBL/GenBank/DDBJ whole genome shotgun (WGS) entry which is preliminary data.</text>
</comment>
<evidence type="ECO:0000313" key="2">
    <source>
        <dbReference type="EMBL" id="RCJ40861.1"/>
    </source>
</evidence>
<gene>
    <name evidence="2" type="ORF">A6770_37180</name>
</gene>
<feature type="repeat" description="TPR" evidence="1">
    <location>
        <begin position="257"/>
        <end position="290"/>
    </location>
</feature>
<evidence type="ECO:0000313" key="3">
    <source>
        <dbReference type="Proteomes" id="UP000252107"/>
    </source>
</evidence>
<reference evidence="2" key="1">
    <citation type="submission" date="2016-04" db="EMBL/GenBank/DDBJ databases">
        <authorList>
            <person name="Tabuchi Yagui T.R."/>
        </authorList>
    </citation>
    <scope>NUCLEOTIDE SEQUENCE [LARGE SCALE GENOMIC DNA]</scope>
    <source>
        <strain evidence="2">NIES-26</strain>
    </source>
</reference>
<evidence type="ECO:0008006" key="4">
    <source>
        <dbReference type="Google" id="ProtNLM"/>
    </source>
</evidence>
<proteinExistence type="predicted"/>
<dbReference type="Proteomes" id="UP000252107">
    <property type="component" value="Unassembled WGS sequence"/>
</dbReference>
<dbReference type="PANTHER" id="PTHR44216">
    <property type="entry name" value="PROTEIN O-MANNOSYL-TRANSFERASE TMTC2"/>
    <property type="match status" value="1"/>
</dbReference>
<dbReference type="SMART" id="SM00028">
    <property type="entry name" value="TPR"/>
    <property type="match status" value="6"/>
</dbReference>
<organism evidence="2 3">
    <name type="scientific">Nostoc minutum NIES-26</name>
    <dbReference type="NCBI Taxonomy" id="1844469"/>
    <lineage>
        <taxon>Bacteria</taxon>
        <taxon>Bacillati</taxon>
        <taxon>Cyanobacteriota</taxon>
        <taxon>Cyanophyceae</taxon>
        <taxon>Nostocales</taxon>
        <taxon>Nostocaceae</taxon>
        <taxon>Nostoc</taxon>
    </lineage>
</organism>
<sequence length="428" mass="49523">MLPHQLDKDSIFKRNIEERLRIIQVTIEAGERASKQYRFNLSNMGAVTEEEKVAAMIAQNAFQKYQSGRYIEAYEEYKRACEIAPRFASVYRNWAVMESQEGHLIEADNLMDKASKLSPNDPQLWLTWGNIKRKNDRIKEALEKYEIAYGLDGEDPIILNSLGQAKSRSGDYAKADELFRTALQKTEETKNEFYVFPTKNKIVNLSSIAENLARWAEDILRVRNYQDSEIKLKEALKHCQIVIELDKDDIKSWDLLRDIYKKLGFFYKRIQNNDSAILAFKNVIVKKPRRYRESKDTIIAAINICEILYNLGNLTEAKNYCSSDFKKIADRLEHDIQLQKKLESLSQKFSNSNYLKGEITRVNPNGGFVIITADCLTKDTYLGHINNFVPKIDNIVDTMLGKTVSFLADEVKTYGKVRKEANFVQFLN</sequence>
<dbReference type="AlphaFoldDB" id="A0A367RYF5"/>
<name>A0A367RYF5_9NOSO</name>
<accession>A0A367RYF5</accession>